<sequence>MPRFPDIWLSQVKLRTRRTLLNTNCLSASFEIMASMDPTQNPCQDFYQFTCGKFMNDAYKNNKPSPYLTQILRNVDRLNAIISEEIRGDENDALLLQKRFYQACMNVTDIDDDANMQIKDLLEQIGGWPILKGQNWPETEITLMDLLLKCKNLGLPFQWLFEIKYFVGDLYVLNPKITKQYNESFKESAYQSLMVETAVNLGASRLRAFHEMQAVLDFEKQLEELVSKANKLFATNTNMDKLHNIFPKFSWSHFINNLTEDVNITMMENDTIIASEAYLLDLNLLLAATQKRVQINYVVWKIIQEFSVHMASPVRENFANFTNFMLPEKDQTNSRFKICIKDARARFPHVAELEFAALYSDEEKSRNVKEIIRNVKNQFISRLEAAYWIDEETKKLAVNKVEHIVEIVGYHKLDFDQEILEKFIGTTDLEFTSDNIIDMVREKNIYDFRQKFLVDDLPVLLDELSSVIFKQVFGISAAYSEHTNVIVFTAGTLQDTLYSEDRPKYLNYGALGSIIGHEIAHGFTKNAFAHDSEEEQLIIKGWFNESLHEISKLTFLNTTELWTNDLSGK</sequence>
<evidence type="ECO:0000256" key="6">
    <source>
        <dbReference type="ARBA" id="ARBA00022801"/>
    </source>
</evidence>
<dbReference type="InterPro" id="IPR008753">
    <property type="entry name" value="Peptidase_M13_N"/>
</dbReference>
<evidence type="ECO:0000259" key="10">
    <source>
        <dbReference type="Pfam" id="PF05649"/>
    </source>
</evidence>
<accession>A0AAV8YHL5</accession>
<dbReference type="Proteomes" id="UP001162162">
    <property type="component" value="Unassembled WGS sequence"/>
</dbReference>
<gene>
    <name evidence="11" type="ORF">NQ318_006376</name>
</gene>
<keyword evidence="6" id="KW-0378">Hydrolase</keyword>
<keyword evidence="7" id="KW-0862">Zinc</keyword>
<evidence type="ECO:0000313" key="12">
    <source>
        <dbReference type="Proteomes" id="UP001162162"/>
    </source>
</evidence>
<dbReference type="Gene3D" id="3.40.390.10">
    <property type="entry name" value="Collagenase (Catalytic Domain)"/>
    <property type="match status" value="1"/>
</dbReference>
<dbReference type="PROSITE" id="PS51885">
    <property type="entry name" value="NEPRILYSIN"/>
    <property type="match status" value="1"/>
</dbReference>
<evidence type="ECO:0000256" key="5">
    <source>
        <dbReference type="ARBA" id="ARBA00022723"/>
    </source>
</evidence>
<dbReference type="InterPro" id="IPR018497">
    <property type="entry name" value="Peptidase_M13_C"/>
</dbReference>
<comment type="caution">
    <text evidence="11">The sequence shown here is derived from an EMBL/GenBank/DDBJ whole genome shotgun (WGS) entry which is preliminary data.</text>
</comment>
<feature type="domain" description="Peptidase M13 C-terminal" evidence="9">
    <location>
        <begin position="477"/>
        <end position="551"/>
    </location>
</feature>
<evidence type="ECO:0000256" key="3">
    <source>
        <dbReference type="ARBA" id="ARBA00007357"/>
    </source>
</evidence>
<dbReference type="GO" id="GO:0046872">
    <property type="term" value="F:metal ion binding"/>
    <property type="evidence" value="ECO:0007669"/>
    <property type="project" value="UniProtKB-KW"/>
</dbReference>
<evidence type="ECO:0000256" key="8">
    <source>
        <dbReference type="ARBA" id="ARBA00023049"/>
    </source>
</evidence>
<dbReference type="GO" id="GO:0016485">
    <property type="term" value="P:protein processing"/>
    <property type="evidence" value="ECO:0007669"/>
    <property type="project" value="TreeGrafter"/>
</dbReference>
<comment type="cofactor">
    <cofactor evidence="1">
        <name>Zn(2+)</name>
        <dbReference type="ChEBI" id="CHEBI:29105"/>
    </cofactor>
</comment>
<keyword evidence="4" id="KW-0645">Protease</keyword>
<dbReference type="Gene3D" id="1.10.1380.10">
    <property type="entry name" value="Neutral endopeptidase , domain2"/>
    <property type="match status" value="1"/>
</dbReference>
<dbReference type="PANTHER" id="PTHR11733:SF167">
    <property type="entry name" value="FI17812P1-RELATED"/>
    <property type="match status" value="1"/>
</dbReference>
<name>A0AAV8YHL5_9CUCU</name>
<dbReference type="Pfam" id="PF05649">
    <property type="entry name" value="Peptidase_M13_N"/>
    <property type="match status" value="1"/>
</dbReference>
<dbReference type="GO" id="GO:0004222">
    <property type="term" value="F:metalloendopeptidase activity"/>
    <property type="evidence" value="ECO:0007669"/>
    <property type="project" value="InterPro"/>
</dbReference>
<feature type="domain" description="Peptidase M13 N-terminal" evidence="10">
    <location>
        <begin position="42"/>
        <end position="410"/>
    </location>
</feature>
<evidence type="ECO:0000256" key="2">
    <source>
        <dbReference type="ARBA" id="ARBA00004401"/>
    </source>
</evidence>
<dbReference type="InterPro" id="IPR042089">
    <property type="entry name" value="Peptidase_M13_dom_2"/>
</dbReference>
<evidence type="ECO:0000256" key="1">
    <source>
        <dbReference type="ARBA" id="ARBA00001947"/>
    </source>
</evidence>
<proteinExistence type="inferred from homology"/>
<dbReference type="GO" id="GO:0005886">
    <property type="term" value="C:plasma membrane"/>
    <property type="evidence" value="ECO:0007669"/>
    <property type="project" value="UniProtKB-SubCell"/>
</dbReference>
<organism evidence="11 12">
    <name type="scientific">Aromia moschata</name>
    <dbReference type="NCBI Taxonomy" id="1265417"/>
    <lineage>
        <taxon>Eukaryota</taxon>
        <taxon>Metazoa</taxon>
        <taxon>Ecdysozoa</taxon>
        <taxon>Arthropoda</taxon>
        <taxon>Hexapoda</taxon>
        <taxon>Insecta</taxon>
        <taxon>Pterygota</taxon>
        <taxon>Neoptera</taxon>
        <taxon>Endopterygota</taxon>
        <taxon>Coleoptera</taxon>
        <taxon>Polyphaga</taxon>
        <taxon>Cucujiformia</taxon>
        <taxon>Chrysomeloidea</taxon>
        <taxon>Cerambycidae</taxon>
        <taxon>Cerambycinae</taxon>
        <taxon>Callichromatini</taxon>
        <taxon>Aromia</taxon>
    </lineage>
</organism>
<dbReference type="AlphaFoldDB" id="A0AAV8YHL5"/>
<evidence type="ECO:0000313" key="11">
    <source>
        <dbReference type="EMBL" id="KAJ8950992.1"/>
    </source>
</evidence>
<evidence type="ECO:0000256" key="7">
    <source>
        <dbReference type="ARBA" id="ARBA00022833"/>
    </source>
</evidence>
<keyword evidence="5" id="KW-0479">Metal-binding</keyword>
<protein>
    <recommendedName>
        <fullName evidence="13">Peptidase M13 N-terminal domain-containing protein</fullName>
    </recommendedName>
</protein>
<comment type="subcellular location">
    <subcellularLocation>
        <location evidence="2">Cell membrane</location>
        <topology evidence="2">Single-pass type II membrane protein</topology>
    </subcellularLocation>
</comment>
<comment type="similarity">
    <text evidence="3">Belongs to the peptidase M13 family.</text>
</comment>
<dbReference type="PANTHER" id="PTHR11733">
    <property type="entry name" value="ZINC METALLOPROTEASE FAMILY M13 NEPRILYSIN-RELATED"/>
    <property type="match status" value="1"/>
</dbReference>
<dbReference type="InterPro" id="IPR000718">
    <property type="entry name" value="Peptidase_M13"/>
</dbReference>
<keyword evidence="12" id="KW-1185">Reference proteome</keyword>
<dbReference type="Pfam" id="PF01431">
    <property type="entry name" value="Peptidase_M13"/>
    <property type="match status" value="1"/>
</dbReference>
<dbReference type="PRINTS" id="PR00786">
    <property type="entry name" value="NEPRILYSIN"/>
</dbReference>
<dbReference type="SUPFAM" id="SSF55486">
    <property type="entry name" value="Metalloproteases ('zincins'), catalytic domain"/>
    <property type="match status" value="1"/>
</dbReference>
<evidence type="ECO:0000256" key="4">
    <source>
        <dbReference type="ARBA" id="ARBA00022670"/>
    </source>
</evidence>
<dbReference type="InterPro" id="IPR024079">
    <property type="entry name" value="MetalloPept_cat_dom_sf"/>
</dbReference>
<keyword evidence="8" id="KW-0482">Metalloprotease</keyword>
<evidence type="ECO:0008006" key="13">
    <source>
        <dbReference type="Google" id="ProtNLM"/>
    </source>
</evidence>
<dbReference type="EMBL" id="JAPWTK010000091">
    <property type="protein sequence ID" value="KAJ8950992.1"/>
    <property type="molecule type" value="Genomic_DNA"/>
</dbReference>
<evidence type="ECO:0000259" key="9">
    <source>
        <dbReference type="Pfam" id="PF01431"/>
    </source>
</evidence>
<reference evidence="11" key="1">
    <citation type="journal article" date="2023" name="Insect Mol. Biol.">
        <title>Genome sequencing provides insights into the evolution of gene families encoding plant cell wall-degrading enzymes in longhorned beetles.</title>
        <authorList>
            <person name="Shin N.R."/>
            <person name="Okamura Y."/>
            <person name="Kirsch R."/>
            <person name="Pauchet Y."/>
        </authorList>
    </citation>
    <scope>NUCLEOTIDE SEQUENCE</scope>
    <source>
        <strain evidence="11">AMC_N1</strain>
    </source>
</reference>